<feature type="compositionally biased region" description="Basic and acidic residues" evidence="1">
    <location>
        <begin position="1"/>
        <end position="21"/>
    </location>
</feature>
<gene>
    <name evidence="3" type="ORF">AWZ03_006894</name>
</gene>
<evidence type="ECO:0000256" key="2">
    <source>
        <dbReference type="SAM" id="Phobius"/>
    </source>
</evidence>
<keyword evidence="4" id="KW-1185">Reference proteome</keyword>
<sequence length="248" mass="27885">MARRAGIERWRPKAKRAEKWAQDQAESTGKRGDGCGCIVDQARPGQAKAEAEATRQKKLVDTDTARRVLGQVDDDDDDDATAQSQIHFRGHDMTRIRIIINDLAQKLTSDAAWDVLQMPTLPSPQRPAPPRLDLPLVWRGDQANEPQRKVMVANCKVNGVWLLQQRGGATDAATGPGLRLQTRFESTMLVVRYLIALVFSVFVMATSLRVQERYGRDADYKISTPDRLVLQMSSKVERKQLEPRRLGI</sequence>
<dbReference type="OrthoDB" id="7827605at2759"/>
<organism evidence="3 4">
    <name type="scientific">Drosophila navojoa</name>
    <name type="common">Fruit fly</name>
    <dbReference type="NCBI Taxonomy" id="7232"/>
    <lineage>
        <taxon>Eukaryota</taxon>
        <taxon>Metazoa</taxon>
        <taxon>Ecdysozoa</taxon>
        <taxon>Arthropoda</taxon>
        <taxon>Hexapoda</taxon>
        <taxon>Insecta</taxon>
        <taxon>Pterygota</taxon>
        <taxon>Neoptera</taxon>
        <taxon>Endopterygota</taxon>
        <taxon>Diptera</taxon>
        <taxon>Brachycera</taxon>
        <taxon>Muscomorpha</taxon>
        <taxon>Ephydroidea</taxon>
        <taxon>Drosophilidae</taxon>
        <taxon>Drosophila</taxon>
    </lineage>
</organism>
<feature type="transmembrane region" description="Helical" evidence="2">
    <location>
        <begin position="189"/>
        <end position="208"/>
    </location>
</feature>
<keyword evidence="2" id="KW-1133">Transmembrane helix</keyword>
<evidence type="ECO:0000313" key="3">
    <source>
        <dbReference type="EMBL" id="TDG46714.1"/>
    </source>
</evidence>
<comment type="caution">
    <text evidence="3">The sequence shown here is derived from an EMBL/GenBank/DDBJ whole genome shotgun (WGS) entry which is preliminary data.</text>
</comment>
<dbReference type="Proteomes" id="UP000295192">
    <property type="component" value="Unassembled WGS sequence"/>
</dbReference>
<evidence type="ECO:0000313" key="4">
    <source>
        <dbReference type="Proteomes" id="UP000295192"/>
    </source>
</evidence>
<keyword evidence="2" id="KW-0472">Membrane</keyword>
<dbReference type="AlphaFoldDB" id="A0A484BDG5"/>
<dbReference type="EMBL" id="LSRL02000054">
    <property type="protein sequence ID" value="TDG46714.1"/>
    <property type="molecule type" value="Genomic_DNA"/>
</dbReference>
<name>A0A484BDG5_DRONA</name>
<protein>
    <submittedName>
        <fullName evidence="3">Uncharacterized protein</fullName>
    </submittedName>
</protein>
<accession>A0A484BDG5</accession>
<keyword evidence="2" id="KW-0812">Transmembrane</keyword>
<proteinExistence type="predicted"/>
<evidence type="ECO:0000256" key="1">
    <source>
        <dbReference type="SAM" id="MobiDB-lite"/>
    </source>
</evidence>
<reference evidence="3 4" key="1">
    <citation type="journal article" date="2019" name="J. Hered.">
        <title>An Improved Genome Assembly for Drosophila navojoa, the Basal Species in the mojavensis Cluster.</title>
        <authorList>
            <person name="Vanderlinde T."/>
            <person name="Dupim E.G."/>
            <person name="Nazario-Yepiz N.O."/>
            <person name="Carvalho A.B."/>
        </authorList>
    </citation>
    <scope>NUCLEOTIDE SEQUENCE [LARGE SCALE GENOMIC DNA]</scope>
    <source>
        <strain evidence="3">Navoj_Jal97</strain>
        <tissue evidence="3">Whole organism</tissue>
    </source>
</reference>
<feature type="region of interest" description="Disordered" evidence="1">
    <location>
        <begin position="1"/>
        <end position="35"/>
    </location>
</feature>